<dbReference type="Gene3D" id="2.40.70.10">
    <property type="entry name" value="Acid Proteases"/>
    <property type="match status" value="1"/>
</dbReference>
<evidence type="ECO:0000313" key="2">
    <source>
        <dbReference type="EMBL" id="KAJ0200506.1"/>
    </source>
</evidence>
<proteinExistence type="predicted"/>
<gene>
    <name evidence="2" type="ORF">LSAT_V11C600319600</name>
</gene>
<dbReference type="InterPro" id="IPR021109">
    <property type="entry name" value="Peptidase_aspartic_dom_sf"/>
</dbReference>
<dbReference type="PANTHER" id="PTHR33067">
    <property type="entry name" value="RNA-DIRECTED DNA POLYMERASE-RELATED"/>
    <property type="match status" value="1"/>
</dbReference>
<dbReference type="PANTHER" id="PTHR33067:SF37">
    <property type="entry name" value="RETROTRANSPOSON GAG DOMAIN, ASPARTIC PEPTIDASE DOMAIN SUPERFAMILY"/>
    <property type="match status" value="1"/>
</dbReference>
<evidence type="ECO:0000313" key="3">
    <source>
        <dbReference type="Proteomes" id="UP000235145"/>
    </source>
</evidence>
<keyword evidence="3" id="KW-1185">Reference proteome</keyword>
<feature type="compositionally biased region" description="Polar residues" evidence="1">
    <location>
        <begin position="1"/>
        <end position="13"/>
    </location>
</feature>
<evidence type="ECO:0000256" key="1">
    <source>
        <dbReference type="SAM" id="MobiDB-lite"/>
    </source>
</evidence>
<reference evidence="2 3" key="1">
    <citation type="journal article" date="2017" name="Nat. Commun.">
        <title>Genome assembly with in vitro proximity ligation data and whole-genome triplication in lettuce.</title>
        <authorList>
            <person name="Reyes-Chin-Wo S."/>
            <person name="Wang Z."/>
            <person name="Yang X."/>
            <person name="Kozik A."/>
            <person name="Arikit S."/>
            <person name="Song C."/>
            <person name="Xia L."/>
            <person name="Froenicke L."/>
            <person name="Lavelle D.O."/>
            <person name="Truco M.J."/>
            <person name="Xia R."/>
            <person name="Zhu S."/>
            <person name="Xu C."/>
            <person name="Xu H."/>
            <person name="Xu X."/>
            <person name="Cox K."/>
            <person name="Korf I."/>
            <person name="Meyers B.C."/>
            <person name="Michelmore R.W."/>
        </authorList>
    </citation>
    <scope>NUCLEOTIDE SEQUENCE [LARGE SCALE GENOMIC DNA]</scope>
    <source>
        <strain evidence="3">cv. Salinas</strain>
        <tissue evidence="2">Seedlings</tissue>
    </source>
</reference>
<feature type="region of interest" description="Disordered" evidence="1">
    <location>
        <begin position="1"/>
        <end position="64"/>
    </location>
</feature>
<comment type="caution">
    <text evidence="2">The sequence shown here is derived from an EMBL/GenBank/DDBJ whole genome shotgun (WGS) entry which is preliminary data.</text>
</comment>
<sequence>MEQQVSQLANSMSKLEAHTQGKFPSQTEKKPKHNACAMTLRSGKNYKGPNQKEDEEEEMVVEQEYEATEEMQKKDKPAKAEVKITHPPFPSRLKNMKTENENKEILDFFRKVEVNIPFLDGPLKRIGVIIPLANRSLVHPKVVLENVMVQVNELIFPTDFYVLDMGDNDSLNSSSILLGIPFLKISKSKIDVYDGTFSMEFDGEVINFNIYDVMCYPDDVSALNFIDVVEPLTAKYIEIANRESLALVLRINMYVNTTHVLS</sequence>
<protein>
    <submittedName>
        <fullName evidence="2">Uncharacterized protein</fullName>
    </submittedName>
</protein>
<name>A0A9R1V6G5_LACSA</name>
<dbReference type="AlphaFoldDB" id="A0A9R1V6G5"/>
<dbReference type="Proteomes" id="UP000235145">
    <property type="component" value="Unassembled WGS sequence"/>
</dbReference>
<feature type="compositionally biased region" description="Acidic residues" evidence="1">
    <location>
        <begin position="53"/>
        <end position="64"/>
    </location>
</feature>
<accession>A0A9R1V6G5</accession>
<organism evidence="2 3">
    <name type="scientific">Lactuca sativa</name>
    <name type="common">Garden lettuce</name>
    <dbReference type="NCBI Taxonomy" id="4236"/>
    <lineage>
        <taxon>Eukaryota</taxon>
        <taxon>Viridiplantae</taxon>
        <taxon>Streptophyta</taxon>
        <taxon>Embryophyta</taxon>
        <taxon>Tracheophyta</taxon>
        <taxon>Spermatophyta</taxon>
        <taxon>Magnoliopsida</taxon>
        <taxon>eudicotyledons</taxon>
        <taxon>Gunneridae</taxon>
        <taxon>Pentapetalae</taxon>
        <taxon>asterids</taxon>
        <taxon>campanulids</taxon>
        <taxon>Asterales</taxon>
        <taxon>Asteraceae</taxon>
        <taxon>Cichorioideae</taxon>
        <taxon>Cichorieae</taxon>
        <taxon>Lactucinae</taxon>
        <taxon>Lactuca</taxon>
    </lineage>
</organism>
<dbReference type="EMBL" id="NBSK02000006">
    <property type="protein sequence ID" value="KAJ0200506.1"/>
    <property type="molecule type" value="Genomic_DNA"/>
</dbReference>